<evidence type="ECO:0000256" key="2">
    <source>
        <dbReference type="ARBA" id="ARBA00022771"/>
    </source>
</evidence>
<reference evidence="8" key="1">
    <citation type="submission" date="2014-01" db="EMBL/GenBank/DDBJ databases">
        <title>The Genome Sequence of Anopheles farauti FAR1 (V2).</title>
        <authorList>
            <consortium name="The Broad Institute Genomics Platform"/>
            <person name="Neafsey D.E."/>
            <person name="Besansky N."/>
            <person name="Howell P."/>
            <person name="Walton C."/>
            <person name="Young S.K."/>
            <person name="Zeng Q."/>
            <person name="Gargeya S."/>
            <person name="Fitzgerald M."/>
            <person name="Haas B."/>
            <person name="Abouelleil A."/>
            <person name="Allen A.W."/>
            <person name="Alvarado L."/>
            <person name="Arachchi H.M."/>
            <person name="Berlin A.M."/>
            <person name="Chapman S.B."/>
            <person name="Gainer-Dewar J."/>
            <person name="Goldberg J."/>
            <person name="Griggs A."/>
            <person name="Gujja S."/>
            <person name="Hansen M."/>
            <person name="Howarth C."/>
            <person name="Imamovic A."/>
            <person name="Ireland A."/>
            <person name="Larimer J."/>
            <person name="McCowan C."/>
            <person name="Murphy C."/>
            <person name="Pearson M."/>
            <person name="Poon T.W."/>
            <person name="Priest M."/>
            <person name="Roberts A."/>
            <person name="Saif S."/>
            <person name="Shea T."/>
            <person name="Sisk P."/>
            <person name="Sykes S."/>
            <person name="Wortman J."/>
            <person name="Nusbaum C."/>
            <person name="Birren B."/>
        </authorList>
    </citation>
    <scope>NUCLEOTIDE SEQUENCE [LARGE SCALE GENOMIC DNA]</scope>
    <source>
        <strain evidence="8">FAR1</strain>
    </source>
</reference>
<dbReference type="PANTHER" id="PTHR22696:SF1">
    <property type="entry name" value="E3 UBIQUITIN-PROTEIN LIGASE RNF26"/>
    <property type="match status" value="1"/>
</dbReference>
<evidence type="ECO:0000313" key="7">
    <source>
        <dbReference type="EnsemblMetazoa" id="AFAF012048-PA"/>
    </source>
</evidence>
<dbReference type="STRING" id="69004.A0A182QKG6"/>
<dbReference type="PROSITE" id="PS50089">
    <property type="entry name" value="ZF_RING_2"/>
    <property type="match status" value="1"/>
</dbReference>
<organism evidence="7 8">
    <name type="scientific">Anopheles farauti</name>
    <dbReference type="NCBI Taxonomy" id="69004"/>
    <lineage>
        <taxon>Eukaryota</taxon>
        <taxon>Metazoa</taxon>
        <taxon>Ecdysozoa</taxon>
        <taxon>Arthropoda</taxon>
        <taxon>Hexapoda</taxon>
        <taxon>Insecta</taxon>
        <taxon>Pterygota</taxon>
        <taxon>Neoptera</taxon>
        <taxon>Endopterygota</taxon>
        <taxon>Diptera</taxon>
        <taxon>Nematocera</taxon>
        <taxon>Culicoidea</taxon>
        <taxon>Culicidae</taxon>
        <taxon>Anophelinae</taxon>
        <taxon>Anopheles</taxon>
    </lineage>
</organism>
<evidence type="ECO:0000256" key="3">
    <source>
        <dbReference type="ARBA" id="ARBA00022833"/>
    </source>
</evidence>
<keyword evidence="5" id="KW-0812">Transmembrane</keyword>
<keyword evidence="2 4" id="KW-0863">Zinc-finger</keyword>
<keyword evidence="8" id="KW-1185">Reference proteome</keyword>
<evidence type="ECO:0000256" key="4">
    <source>
        <dbReference type="PROSITE-ProRule" id="PRU00175"/>
    </source>
</evidence>
<dbReference type="PANTHER" id="PTHR22696">
    <property type="entry name" value="E3 UBIQUITIN-PROTEIN LIGASE RNF26"/>
    <property type="match status" value="1"/>
</dbReference>
<name>A0A182QKG6_9DIPT</name>
<reference evidence="7" key="2">
    <citation type="submission" date="2020-05" db="UniProtKB">
        <authorList>
            <consortium name="EnsemblMetazoa"/>
        </authorList>
    </citation>
    <scope>IDENTIFICATION</scope>
    <source>
        <strain evidence="7">FAR1</strain>
    </source>
</reference>
<keyword evidence="5" id="KW-1133">Transmembrane helix</keyword>
<dbReference type="AlphaFoldDB" id="A0A182QKG6"/>
<dbReference type="Pfam" id="PF13920">
    <property type="entry name" value="zf-C3HC4_3"/>
    <property type="match status" value="1"/>
</dbReference>
<feature type="transmembrane region" description="Helical" evidence="5">
    <location>
        <begin position="118"/>
        <end position="139"/>
    </location>
</feature>
<keyword evidence="3" id="KW-0862">Zinc</keyword>
<dbReference type="GO" id="GO:0016567">
    <property type="term" value="P:protein ubiquitination"/>
    <property type="evidence" value="ECO:0007669"/>
    <property type="project" value="TreeGrafter"/>
</dbReference>
<dbReference type="EnsemblMetazoa" id="AFAF012048-RA">
    <property type="protein sequence ID" value="AFAF012048-PA"/>
    <property type="gene ID" value="AFAF012048"/>
</dbReference>
<keyword evidence="1" id="KW-0479">Metal-binding</keyword>
<evidence type="ECO:0000256" key="5">
    <source>
        <dbReference type="SAM" id="Phobius"/>
    </source>
</evidence>
<feature type="transmembrane region" description="Helical" evidence="5">
    <location>
        <begin position="88"/>
        <end position="112"/>
    </location>
</feature>
<dbReference type="GO" id="GO:0008270">
    <property type="term" value="F:zinc ion binding"/>
    <property type="evidence" value="ECO:0007669"/>
    <property type="project" value="UniProtKB-KW"/>
</dbReference>
<sequence>MVLAALADLIYNVYLFLYYIFKTTSFIGFLVYDTTSNAVRILLWCFHNINVFIKIVYEDNQQIIQDSKTVLLGTADFFINNITKVFRAVCFTVATFRDAILTVWSLLGLTLWSIKRALILTGQAIWLLFTAPYQLLVLLEQQIKRESYLLIETAQKTYSKCVEAVSDFALFVAHDVPVEAACGLGLLVLTCFYPSPAKIALQLISKTVHHHGNHIAERQPDRQEANPEERPLFHLSLQRTFTLLRSFVTFNTLQREGQNAQPPVRPPARRTPSTTIGSCIICEDNDRAVAFVPCGHLCVCKTCAAHIIYNNPVCPLCRTYIEKKLQIYI</sequence>
<protein>
    <recommendedName>
        <fullName evidence="6">RING-type domain-containing protein</fullName>
    </recommendedName>
</protein>
<dbReference type="Gene3D" id="3.30.40.10">
    <property type="entry name" value="Zinc/RING finger domain, C3HC4 (zinc finger)"/>
    <property type="match status" value="1"/>
</dbReference>
<feature type="domain" description="RING-type" evidence="6">
    <location>
        <begin position="279"/>
        <end position="318"/>
    </location>
</feature>
<dbReference type="SUPFAM" id="SSF57850">
    <property type="entry name" value="RING/U-box"/>
    <property type="match status" value="1"/>
</dbReference>
<proteinExistence type="predicted"/>
<dbReference type="VEuPathDB" id="VectorBase:AFAF012048"/>
<dbReference type="EMBL" id="AXCN02000806">
    <property type="status" value="NOT_ANNOTATED_CDS"/>
    <property type="molecule type" value="Genomic_DNA"/>
</dbReference>
<evidence type="ECO:0000256" key="1">
    <source>
        <dbReference type="ARBA" id="ARBA00022723"/>
    </source>
</evidence>
<feature type="transmembrane region" description="Helical" evidence="5">
    <location>
        <begin position="12"/>
        <end position="32"/>
    </location>
</feature>
<evidence type="ECO:0000313" key="8">
    <source>
        <dbReference type="Proteomes" id="UP000075886"/>
    </source>
</evidence>
<dbReference type="FunFam" id="1.10.1170.10:FF:000002">
    <property type="entry name" value="Baculoviral IAP repeat containing 7"/>
    <property type="match status" value="1"/>
</dbReference>
<dbReference type="GO" id="GO:0006511">
    <property type="term" value="P:ubiquitin-dependent protein catabolic process"/>
    <property type="evidence" value="ECO:0007669"/>
    <property type="project" value="TreeGrafter"/>
</dbReference>
<evidence type="ECO:0000259" key="6">
    <source>
        <dbReference type="PROSITE" id="PS50089"/>
    </source>
</evidence>
<accession>A0A182QKG6</accession>
<dbReference type="Proteomes" id="UP000075886">
    <property type="component" value="Unassembled WGS sequence"/>
</dbReference>
<dbReference type="InterPro" id="IPR013083">
    <property type="entry name" value="Znf_RING/FYVE/PHD"/>
</dbReference>
<dbReference type="InterPro" id="IPR001841">
    <property type="entry name" value="Znf_RING"/>
</dbReference>
<keyword evidence="5" id="KW-0472">Membrane</keyword>
<dbReference type="GO" id="GO:0061630">
    <property type="term" value="F:ubiquitin protein ligase activity"/>
    <property type="evidence" value="ECO:0007669"/>
    <property type="project" value="TreeGrafter"/>
</dbReference>